<proteinExistence type="inferred from homology"/>
<gene>
    <name evidence="11" type="ORF">CDL12_20677</name>
</gene>
<comment type="caution">
    <text evidence="11">The sequence shown here is derived from an EMBL/GenBank/DDBJ whole genome shotgun (WGS) entry which is preliminary data.</text>
</comment>
<dbReference type="GO" id="GO:0009851">
    <property type="term" value="P:auxin biosynthetic process"/>
    <property type="evidence" value="ECO:0007669"/>
    <property type="project" value="UniProtKB-KW"/>
</dbReference>
<dbReference type="PANTHER" id="PTHR43539">
    <property type="entry name" value="FLAVIN-BINDING MONOOXYGENASE-LIKE PROTEIN (AFU_ORTHOLOGUE AFUA_4G09220)"/>
    <property type="match status" value="1"/>
</dbReference>
<dbReference type="InterPro" id="IPR020946">
    <property type="entry name" value="Flavin_mOase-like"/>
</dbReference>
<protein>
    <recommendedName>
        <fullName evidence="10">Flavin-containing monooxygenase</fullName>
        <ecNumber evidence="10">1.-.-.-</ecNumber>
    </recommendedName>
</protein>
<evidence type="ECO:0000256" key="4">
    <source>
        <dbReference type="ARBA" id="ARBA00022630"/>
    </source>
</evidence>
<dbReference type="Proteomes" id="UP000231279">
    <property type="component" value="Unassembled WGS sequence"/>
</dbReference>
<keyword evidence="4 10" id="KW-0285">Flavoprotein</keyword>
<keyword evidence="8" id="KW-0073">Auxin biosynthesis</keyword>
<evidence type="ECO:0000313" key="11">
    <source>
        <dbReference type="EMBL" id="PIN06761.1"/>
    </source>
</evidence>
<dbReference type="InterPro" id="IPR050982">
    <property type="entry name" value="Auxin_biosynth/cation_transpt"/>
</dbReference>
<dbReference type="AlphaFoldDB" id="A0A2G9GN77"/>
<dbReference type="GO" id="GO:0050661">
    <property type="term" value="F:NADP binding"/>
    <property type="evidence" value="ECO:0007669"/>
    <property type="project" value="InterPro"/>
</dbReference>
<dbReference type="GO" id="GO:0004499">
    <property type="term" value="F:N,N-dimethylaniline monooxygenase activity"/>
    <property type="evidence" value="ECO:0007669"/>
    <property type="project" value="InterPro"/>
</dbReference>
<evidence type="ECO:0000256" key="6">
    <source>
        <dbReference type="ARBA" id="ARBA00022857"/>
    </source>
</evidence>
<dbReference type="InterPro" id="IPR036188">
    <property type="entry name" value="FAD/NAD-bd_sf"/>
</dbReference>
<comment type="cofactor">
    <cofactor evidence="1 10">
        <name>FAD</name>
        <dbReference type="ChEBI" id="CHEBI:57692"/>
    </cofactor>
</comment>
<dbReference type="SUPFAM" id="SSF51905">
    <property type="entry name" value="FAD/NAD(P)-binding domain"/>
    <property type="match status" value="2"/>
</dbReference>
<evidence type="ECO:0000313" key="12">
    <source>
        <dbReference type="Proteomes" id="UP000231279"/>
    </source>
</evidence>
<keyword evidence="10 11" id="KW-0503">Monooxygenase</keyword>
<dbReference type="EC" id="1.-.-.-" evidence="10"/>
<evidence type="ECO:0000256" key="5">
    <source>
        <dbReference type="ARBA" id="ARBA00022827"/>
    </source>
</evidence>
<dbReference type="Gene3D" id="3.50.50.60">
    <property type="entry name" value="FAD/NAD(P)-binding domain"/>
    <property type="match status" value="1"/>
</dbReference>
<dbReference type="GO" id="GO:0050660">
    <property type="term" value="F:flavin adenine dinucleotide binding"/>
    <property type="evidence" value="ECO:0007669"/>
    <property type="project" value="InterPro"/>
</dbReference>
<comment type="catalytic activity">
    <reaction evidence="9">
        <text>indole-3-pyruvate + NADPH + O2 + H(+) = (indol-3-yl)acetate + CO2 + NADP(+) + H2O</text>
        <dbReference type="Rhea" id="RHEA:34331"/>
        <dbReference type="ChEBI" id="CHEBI:15377"/>
        <dbReference type="ChEBI" id="CHEBI:15378"/>
        <dbReference type="ChEBI" id="CHEBI:15379"/>
        <dbReference type="ChEBI" id="CHEBI:16526"/>
        <dbReference type="ChEBI" id="CHEBI:17640"/>
        <dbReference type="ChEBI" id="CHEBI:30854"/>
        <dbReference type="ChEBI" id="CHEBI:57783"/>
        <dbReference type="ChEBI" id="CHEBI:58349"/>
        <dbReference type="EC" id="1.14.13.168"/>
    </reaction>
</comment>
<evidence type="ECO:0000256" key="9">
    <source>
        <dbReference type="ARBA" id="ARBA00047707"/>
    </source>
</evidence>
<evidence type="ECO:0000256" key="3">
    <source>
        <dbReference type="ARBA" id="ARBA00009183"/>
    </source>
</evidence>
<evidence type="ECO:0000256" key="7">
    <source>
        <dbReference type="ARBA" id="ARBA00023002"/>
    </source>
</evidence>
<comment type="similarity">
    <text evidence="3 10">Belongs to the FMO family.</text>
</comment>
<sequence length="415" mass="46399">MSSTLYFCTPFHFPSNTKPKRKTHKQKIKGKISSSAIAADTGTVIIVGAGPSGLGTAAYLRHLSIPYTILEREDCFAPLWQKYSYDRVHLHLVKQVCELPLMPMPKNYSTYPSKSEFIQYLNDYVSHFEISPKYGRFVETASYDETAGQWKIAARNLGSDVVEDYWSRFLVVASGETCNPSCPKIEGLETFRGEVMHSTRYKNGKKFVGKNVLVVGSGNSGMEIALDLAEFGAKTSIVVRSPIHILSREMTHAGVVLFPYLTLHWVDYMLTMMSKVVYGDLTKYGIQRPEEGPFFCLAKYNKYPVLDVGTFDKIKSGEIQVLPGIRSKKGNNVLFENGKEFPFDAIILATGFKRCTQQWLKEHDNLLSDDGMPKPSFPNRWKGNNGLYCAGLGGGGLYGSKMNAQKIAQDIKAQL</sequence>
<evidence type="ECO:0000256" key="10">
    <source>
        <dbReference type="RuleBase" id="RU361177"/>
    </source>
</evidence>
<name>A0A2G9GN77_9LAMI</name>
<evidence type="ECO:0000256" key="2">
    <source>
        <dbReference type="ARBA" id="ARBA00004814"/>
    </source>
</evidence>
<dbReference type="Pfam" id="PF00743">
    <property type="entry name" value="FMO-like"/>
    <property type="match status" value="1"/>
</dbReference>
<dbReference type="PRINTS" id="PR00469">
    <property type="entry name" value="PNDRDTASEII"/>
</dbReference>
<dbReference type="PRINTS" id="PR00368">
    <property type="entry name" value="FADPNR"/>
</dbReference>
<dbReference type="GO" id="GO:0103075">
    <property type="term" value="F:indole-3-pyruvate monooxygenase activity"/>
    <property type="evidence" value="ECO:0007669"/>
    <property type="project" value="UniProtKB-EC"/>
</dbReference>
<keyword evidence="5 10" id="KW-0274">FAD</keyword>
<organism evidence="11 12">
    <name type="scientific">Handroanthus impetiginosus</name>
    <dbReference type="NCBI Taxonomy" id="429701"/>
    <lineage>
        <taxon>Eukaryota</taxon>
        <taxon>Viridiplantae</taxon>
        <taxon>Streptophyta</taxon>
        <taxon>Embryophyta</taxon>
        <taxon>Tracheophyta</taxon>
        <taxon>Spermatophyta</taxon>
        <taxon>Magnoliopsida</taxon>
        <taxon>eudicotyledons</taxon>
        <taxon>Gunneridae</taxon>
        <taxon>Pentapetalae</taxon>
        <taxon>asterids</taxon>
        <taxon>lamiids</taxon>
        <taxon>Lamiales</taxon>
        <taxon>Bignoniaceae</taxon>
        <taxon>Crescentiina</taxon>
        <taxon>Tabebuia alliance</taxon>
        <taxon>Handroanthus</taxon>
    </lineage>
</organism>
<reference evidence="12" key="1">
    <citation type="journal article" date="2018" name="Gigascience">
        <title>Genome assembly of the Pink Ipe (Handroanthus impetiginosus, Bignoniaceae), a highly valued, ecologically keystone Neotropical timber forest tree.</title>
        <authorList>
            <person name="Silva-Junior O.B."/>
            <person name="Grattapaglia D."/>
            <person name="Novaes E."/>
            <person name="Collevatti R.G."/>
        </authorList>
    </citation>
    <scope>NUCLEOTIDE SEQUENCE [LARGE SCALE GENOMIC DNA]</scope>
    <source>
        <strain evidence="12">cv. UFG-1</strain>
    </source>
</reference>
<keyword evidence="6" id="KW-0521">NADP</keyword>
<dbReference type="EMBL" id="NKXS01004329">
    <property type="protein sequence ID" value="PIN06761.1"/>
    <property type="molecule type" value="Genomic_DNA"/>
</dbReference>
<evidence type="ECO:0000256" key="1">
    <source>
        <dbReference type="ARBA" id="ARBA00001974"/>
    </source>
</evidence>
<comment type="pathway">
    <text evidence="2">Plant hormone metabolism; auxin biosynthesis.</text>
</comment>
<dbReference type="PANTHER" id="PTHR43539:SF42">
    <property type="entry name" value="OS01G0273800 PROTEIN"/>
    <property type="match status" value="1"/>
</dbReference>
<accession>A0A2G9GN77</accession>
<keyword evidence="7 10" id="KW-0560">Oxidoreductase</keyword>
<evidence type="ECO:0000256" key="8">
    <source>
        <dbReference type="ARBA" id="ARBA00023070"/>
    </source>
</evidence>
<keyword evidence="12" id="KW-1185">Reference proteome</keyword>
<dbReference type="OrthoDB" id="66881at2759"/>
<dbReference type="STRING" id="429701.A0A2G9GN77"/>